<name>A0A1E7FT61_9STRA</name>
<evidence type="ECO:0000313" key="2">
    <source>
        <dbReference type="EMBL" id="OEU21360.1"/>
    </source>
</evidence>
<dbReference type="Proteomes" id="UP000095751">
    <property type="component" value="Unassembled WGS sequence"/>
</dbReference>
<accession>A0A1E7FT61</accession>
<keyword evidence="3" id="KW-1185">Reference proteome</keyword>
<dbReference type="EMBL" id="KV784354">
    <property type="protein sequence ID" value="OEU21360.1"/>
    <property type="molecule type" value="Genomic_DNA"/>
</dbReference>
<feature type="region of interest" description="Disordered" evidence="1">
    <location>
        <begin position="24"/>
        <end position="76"/>
    </location>
</feature>
<proteinExistence type="predicted"/>
<protein>
    <submittedName>
        <fullName evidence="2">Uncharacterized protein</fullName>
    </submittedName>
</protein>
<evidence type="ECO:0000313" key="3">
    <source>
        <dbReference type="Proteomes" id="UP000095751"/>
    </source>
</evidence>
<dbReference type="InParanoid" id="A0A1E7FT61"/>
<gene>
    <name evidence="2" type="ORF">FRACYDRAFT_234984</name>
</gene>
<feature type="region of interest" description="Disordered" evidence="1">
    <location>
        <begin position="225"/>
        <end position="250"/>
    </location>
</feature>
<sequence length="321" mass="34749">MKFPFSKKNKKVQFSNETLQVTRVRVITISPPNDNQKKSPTKDASSVSVSSSPTGVKDQALGDYEESVVHSKSQSQKSQEYSADCSSFYSCGTSSCGSTECSYDNDGNSTSSHEVKKRWNDMKEIITMKIEEIHDSVDIQFQKLITGEGDFGRSAMIAVEKNRNDMDEMMIRIDEEAKNMDIASKIALAVDSPTTTAGAADGTSSCPAGCPIQLPFNYFQKYSKSTSSTNRNNKEGLDDENTTTDKIDSSLPSPFGSKITACTGGVGNNALVCDSVYQSTMTACTDTDLGGCTLTTSPCDTDDNSSNDVIIMVQLPNDSLR</sequence>
<dbReference type="AlphaFoldDB" id="A0A1E7FT61"/>
<evidence type="ECO:0000256" key="1">
    <source>
        <dbReference type="SAM" id="MobiDB-lite"/>
    </source>
</evidence>
<organism evidence="2 3">
    <name type="scientific">Fragilariopsis cylindrus CCMP1102</name>
    <dbReference type="NCBI Taxonomy" id="635003"/>
    <lineage>
        <taxon>Eukaryota</taxon>
        <taxon>Sar</taxon>
        <taxon>Stramenopiles</taxon>
        <taxon>Ochrophyta</taxon>
        <taxon>Bacillariophyta</taxon>
        <taxon>Bacillariophyceae</taxon>
        <taxon>Bacillariophycidae</taxon>
        <taxon>Bacillariales</taxon>
        <taxon>Bacillariaceae</taxon>
        <taxon>Fragilariopsis</taxon>
    </lineage>
</organism>
<reference evidence="2 3" key="1">
    <citation type="submission" date="2016-09" db="EMBL/GenBank/DDBJ databases">
        <title>Extensive genetic diversity and differential bi-allelic expression allows diatom success in the polar Southern Ocean.</title>
        <authorList>
            <consortium name="DOE Joint Genome Institute"/>
            <person name="Mock T."/>
            <person name="Otillar R.P."/>
            <person name="Strauss J."/>
            <person name="Dupont C."/>
            <person name="Frickenhaus S."/>
            <person name="Maumus F."/>
            <person name="Mcmullan M."/>
            <person name="Sanges R."/>
            <person name="Schmutz J."/>
            <person name="Toseland A."/>
            <person name="Valas R."/>
            <person name="Veluchamy A."/>
            <person name="Ward B.J."/>
            <person name="Allen A."/>
            <person name="Barry K."/>
            <person name="Falciatore A."/>
            <person name="Ferrante M."/>
            <person name="Fortunato A.E."/>
            <person name="Gloeckner G."/>
            <person name="Gruber A."/>
            <person name="Hipkin R."/>
            <person name="Janech M."/>
            <person name="Kroth P."/>
            <person name="Leese F."/>
            <person name="Lindquist E."/>
            <person name="Lyon B.R."/>
            <person name="Martin J."/>
            <person name="Mayer C."/>
            <person name="Parker M."/>
            <person name="Quesneville H."/>
            <person name="Raymond J."/>
            <person name="Uhlig C."/>
            <person name="Valentin K.U."/>
            <person name="Worden A.Z."/>
            <person name="Armbrust E.V."/>
            <person name="Bowler C."/>
            <person name="Green B."/>
            <person name="Moulton V."/>
            <person name="Van Oosterhout C."/>
            <person name="Grigoriev I."/>
        </authorList>
    </citation>
    <scope>NUCLEOTIDE SEQUENCE [LARGE SCALE GENOMIC DNA]</scope>
    <source>
        <strain evidence="2 3">CCMP1102</strain>
    </source>
</reference>
<dbReference type="KEGG" id="fcy:FRACYDRAFT_234984"/>